<dbReference type="GO" id="GO:0000978">
    <property type="term" value="F:RNA polymerase II cis-regulatory region sequence-specific DNA binding"/>
    <property type="evidence" value="ECO:0007669"/>
    <property type="project" value="TreeGrafter"/>
</dbReference>
<dbReference type="Proteomes" id="UP000317494">
    <property type="component" value="Unassembled WGS sequence"/>
</dbReference>
<evidence type="ECO:0000313" key="12">
    <source>
        <dbReference type="Proteomes" id="UP000317494"/>
    </source>
</evidence>
<feature type="domain" description="C2H2-type" evidence="9">
    <location>
        <begin position="36"/>
        <end position="63"/>
    </location>
</feature>
<evidence type="ECO:0000256" key="7">
    <source>
        <dbReference type="PROSITE-ProRule" id="PRU00042"/>
    </source>
</evidence>
<evidence type="ECO:0000313" key="13">
    <source>
        <dbReference type="Proteomes" id="UP000320475"/>
    </source>
</evidence>
<evidence type="ECO:0000256" key="6">
    <source>
        <dbReference type="ARBA" id="ARBA00023242"/>
    </source>
</evidence>
<dbReference type="OrthoDB" id="3437960at2759"/>
<keyword evidence="12" id="KW-1185">Reference proteome</keyword>
<evidence type="ECO:0000313" key="10">
    <source>
        <dbReference type="EMBL" id="TPX51388.1"/>
    </source>
</evidence>
<evidence type="ECO:0000256" key="2">
    <source>
        <dbReference type="ARBA" id="ARBA00022723"/>
    </source>
</evidence>
<dbReference type="FunFam" id="3.30.160.60:FF:002325">
    <property type="entry name" value="Si:cabz01021430.2"/>
    <property type="match status" value="1"/>
</dbReference>
<dbReference type="PROSITE" id="PS00028">
    <property type="entry name" value="ZINC_FINGER_C2H2_1"/>
    <property type="match status" value="3"/>
</dbReference>
<dbReference type="Gene3D" id="3.30.160.60">
    <property type="entry name" value="Classic Zinc Finger"/>
    <property type="match status" value="3"/>
</dbReference>
<evidence type="ECO:0000256" key="5">
    <source>
        <dbReference type="ARBA" id="ARBA00022833"/>
    </source>
</evidence>
<dbReference type="VEuPathDB" id="FungiDB:SeMB42_g00486"/>
<dbReference type="SUPFAM" id="SSF57667">
    <property type="entry name" value="beta-beta-alpha zinc fingers"/>
    <property type="match status" value="2"/>
</dbReference>
<keyword evidence="6" id="KW-0539">Nucleus</keyword>
<dbReference type="SMART" id="SM00355">
    <property type="entry name" value="ZnF_C2H2"/>
    <property type="match status" value="3"/>
</dbReference>
<comment type="subcellular location">
    <subcellularLocation>
        <location evidence="1">Nucleus</location>
    </subcellularLocation>
</comment>
<organism evidence="11 12">
    <name type="scientific">Synchytrium endobioticum</name>
    <dbReference type="NCBI Taxonomy" id="286115"/>
    <lineage>
        <taxon>Eukaryota</taxon>
        <taxon>Fungi</taxon>
        <taxon>Fungi incertae sedis</taxon>
        <taxon>Chytridiomycota</taxon>
        <taxon>Chytridiomycota incertae sedis</taxon>
        <taxon>Chytridiomycetes</taxon>
        <taxon>Synchytriales</taxon>
        <taxon>Synchytriaceae</taxon>
        <taxon>Synchytrium</taxon>
    </lineage>
</organism>
<dbReference type="PROSITE" id="PS50157">
    <property type="entry name" value="ZINC_FINGER_C2H2_2"/>
    <property type="match status" value="3"/>
</dbReference>
<proteinExistence type="predicted"/>
<accession>A0A507DR91</accession>
<evidence type="ECO:0000256" key="8">
    <source>
        <dbReference type="SAM" id="MobiDB-lite"/>
    </source>
</evidence>
<evidence type="ECO:0000259" key="9">
    <source>
        <dbReference type="PROSITE" id="PS50157"/>
    </source>
</evidence>
<keyword evidence="4 7" id="KW-0863">Zinc-finger</keyword>
<dbReference type="PANTHER" id="PTHR23226">
    <property type="entry name" value="ZINC FINGER AND SCAN DOMAIN-CONTAINING"/>
    <property type="match status" value="1"/>
</dbReference>
<gene>
    <name evidence="10" type="ORF">SeLEV6574_g00345</name>
    <name evidence="11" type="ORF">SeMB42_g00486</name>
</gene>
<evidence type="ECO:0000256" key="4">
    <source>
        <dbReference type="ARBA" id="ARBA00022771"/>
    </source>
</evidence>
<protein>
    <recommendedName>
        <fullName evidence="9">C2H2-type domain-containing protein</fullName>
    </recommendedName>
</protein>
<dbReference type="FunFam" id="3.30.160.60:FF:000557">
    <property type="entry name" value="zinc finger and SCAN domain-containing protein 29"/>
    <property type="match status" value="1"/>
</dbReference>
<dbReference type="FunFam" id="3.30.160.60:FF:000145">
    <property type="entry name" value="Zinc finger protein 574"/>
    <property type="match status" value="1"/>
</dbReference>
<dbReference type="Proteomes" id="UP000320475">
    <property type="component" value="Unassembled WGS sequence"/>
</dbReference>
<feature type="domain" description="C2H2-type" evidence="9">
    <location>
        <begin position="64"/>
        <end position="86"/>
    </location>
</feature>
<dbReference type="InterPro" id="IPR036236">
    <property type="entry name" value="Znf_C2H2_sf"/>
</dbReference>
<dbReference type="GO" id="GO:0005634">
    <property type="term" value="C:nucleus"/>
    <property type="evidence" value="ECO:0007669"/>
    <property type="project" value="UniProtKB-SubCell"/>
</dbReference>
<reference evidence="12 13" key="1">
    <citation type="journal article" date="2019" name="Sci. Rep.">
        <title>Comparative genomics of chytrid fungi reveal insights into the obligate biotrophic and pathogenic lifestyle of Synchytrium endobioticum.</title>
        <authorList>
            <person name="van de Vossenberg B.T.L.H."/>
            <person name="Warris S."/>
            <person name="Nguyen H.D.T."/>
            <person name="van Gent-Pelzer M.P.E."/>
            <person name="Joly D.L."/>
            <person name="van de Geest H.C."/>
            <person name="Bonants P.J.M."/>
            <person name="Smith D.S."/>
            <person name="Levesque C.A."/>
            <person name="van der Lee T.A.J."/>
        </authorList>
    </citation>
    <scope>NUCLEOTIDE SEQUENCE [LARGE SCALE GENOMIC DNA]</scope>
    <source>
        <strain evidence="10 13">LEV6574</strain>
        <strain evidence="11 12">MB42</strain>
    </source>
</reference>
<feature type="domain" description="C2H2-type" evidence="9">
    <location>
        <begin position="8"/>
        <end position="35"/>
    </location>
</feature>
<evidence type="ECO:0000256" key="1">
    <source>
        <dbReference type="ARBA" id="ARBA00004123"/>
    </source>
</evidence>
<dbReference type="PANTHER" id="PTHR23226:SF416">
    <property type="entry name" value="FI01424P"/>
    <property type="match status" value="1"/>
</dbReference>
<evidence type="ECO:0000256" key="3">
    <source>
        <dbReference type="ARBA" id="ARBA00022737"/>
    </source>
</evidence>
<evidence type="ECO:0000313" key="11">
    <source>
        <dbReference type="EMBL" id="TPX54046.1"/>
    </source>
</evidence>
<feature type="compositionally biased region" description="Low complexity" evidence="8">
    <location>
        <begin position="284"/>
        <end position="307"/>
    </location>
</feature>
<comment type="caution">
    <text evidence="11">The sequence shown here is derived from an EMBL/GenBank/DDBJ whole genome shotgun (WGS) entry which is preliminary data.</text>
</comment>
<dbReference type="EMBL" id="QEAN01000009">
    <property type="protein sequence ID" value="TPX54046.1"/>
    <property type="molecule type" value="Genomic_DNA"/>
</dbReference>
<dbReference type="GO" id="GO:0008270">
    <property type="term" value="F:zinc ion binding"/>
    <property type="evidence" value="ECO:0007669"/>
    <property type="project" value="UniProtKB-KW"/>
</dbReference>
<sequence>MPADLKRHKCQFCEKSFKKSGDLKRHERIHTNTRPFACGMCGKSFIQKSGLTVHMRIHSGEKPYGCTDCGRAFSDASSLNRHRKLHELYGSVLPTKPSGRTHNVEYDESDTGSLIDYDAMDVDRLEGANALAAIANFDPYIARSSERGRSMSIATSATRADITPHRNNPTNHHTLYAPYMAQAPAMYSIDNPASARTPESKVGIQPSMPYTTTLENNCQLQTSQHAYYYYPASHSQHVHGDRCNADGPMGASAVLPTPSPESSIVQNATPCPDTSSEFASVTMPTSASLPTLSPSPSHVSPGSVSGHAWTSPSHHQEAPLHSAMQNVDTSAIYIRRMPSFSFGEYRTPSGTLPGGVYMDPPPSASSRPVNTRSLESLWTLSEACL</sequence>
<dbReference type="Pfam" id="PF00096">
    <property type="entry name" value="zf-C2H2"/>
    <property type="match status" value="3"/>
</dbReference>
<name>A0A507DR91_9FUNG</name>
<keyword evidence="2" id="KW-0479">Metal-binding</keyword>
<dbReference type="AlphaFoldDB" id="A0A507DR91"/>
<feature type="compositionally biased region" description="Polar residues" evidence="8">
    <location>
        <begin position="260"/>
        <end position="283"/>
    </location>
</feature>
<dbReference type="EMBL" id="QEAM01000005">
    <property type="protein sequence ID" value="TPX51388.1"/>
    <property type="molecule type" value="Genomic_DNA"/>
</dbReference>
<dbReference type="GO" id="GO:0000981">
    <property type="term" value="F:DNA-binding transcription factor activity, RNA polymerase II-specific"/>
    <property type="evidence" value="ECO:0007669"/>
    <property type="project" value="TreeGrafter"/>
</dbReference>
<keyword evidence="5" id="KW-0862">Zinc</keyword>
<dbReference type="InterPro" id="IPR013087">
    <property type="entry name" value="Znf_C2H2_type"/>
</dbReference>
<feature type="region of interest" description="Disordered" evidence="8">
    <location>
        <begin position="256"/>
        <end position="323"/>
    </location>
</feature>
<keyword evidence="3" id="KW-0677">Repeat</keyword>
<dbReference type="STRING" id="286115.A0A507DR91"/>